<dbReference type="AlphaFoldDB" id="A0A0L6URX9"/>
<name>A0A0L6URX9_9BASI</name>
<reference evidence="1 2" key="1">
    <citation type="submission" date="2015-08" db="EMBL/GenBank/DDBJ databases">
        <title>Next Generation Sequencing and Analysis of the Genome of Puccinia sorghi L Schw, the Causal Agent of Maize Common Rust.</title>
        <authorList>
            <person name="Rochi L."/>
            <person name="Burguener G."/>
            <person name="Darino M."/>
            <person name="Turjanski A."/>
            <person name="Kreff E."/>
            <person name="Dieguez M.J."/>
            <person name="Sacco F."/>
        </authorList>
    </citation>
    <scope>NUCLEOTIDE SEQUENCE [LARGE SCALE GENOMIC DNA]</scope>
    <source>
        <strain evidence="1 2">RO10H11247</strain>
    </source>
</reference>
<keyword evidence="2" id="KW-1185">Reference proteome</keyword>
<evidence type="ECO:0000313" key="2">
    <source>
        <dbReference type="Proteomes" id="UP000037035"/>
    </source>
</evidence>
<comment type="caution">
    <text evidence="1">The sequence shown here is derived from an EMBL/GenBank/DDBJ whole genome shotgun (WGS) entry which is preliminary data.</text>
</comment>
<dbReference type="EMBL" id="LAVV01009060">
    <property type="protein sequence ID" value="KNZ51303.1"/>
    <property type="molecule type" value="Genomic_DNA"/>
</dbReference>
<proteinExistence type="predicted"/>
<evidence type="ECO:0000313" key="1">
    <source>
        <dbReference type="EMBL" id="KNZ51303.1"/>
    </source>
</evidence>
<dbReference type="Proteomes" id="UP000037035">
    <property type="component" value="Unassembled WGS sequence"/>
</dbReference>
<dbReference type="VEuPathDB" id="FungiDB:VP01_4001g1"/>
<accession>A0A0L6URX9</accession>
<gene>
    <name evidence="1" type="ORF">VP01_4001g1</name>
</gene>
<sequence>MALMDHTWGPRGGLTIFKESLFPLFIWDHSSSVIIKHRDFSVLLSSYNKNSTLNNSIIRKLVAGYLVCFDESLIDISLCLLILKLPFFFEVHQSQSIIPITIPSIDLLESCKQKLPTTSSEQSFTPEKSKTKFLTGSTCITNVHIFSLSLMIDAIYHLLTKKQFFFFEKQYNLIENHSVLVWHSGLVAANPGLIWACPSFKVCQVKLGSVLRTLGTVSSSLWIWPSTLWEIGVFEIFGVRVLPWSLKSPETPGYTGADLQTGDSWGWKGVDHTTKNLNCLDQQTPNQPNSGILPIFSSKNILVALEGWVEGVGRIYGIAVVEIIQIKYLPHTLCITYFLIACGGARCQISWNWGFRSEWRMSLLWSRFRM</sequence>
<organism evidence="1 2">
    <name type="scientific">Puccinia sorghi</name>
    <dbReference type="NCBI Taxonomy" id="27349"/>
    <lineage>
        <taxon>Eukaryota</taxon>
        <taxon>Fungi</taxon>
        <taxon>Dikarya</taxon>
        <taxon>Basidiomycota</taxon>
        <taxon>Pucciniomycotina</taxon>
        <taxon>Pucciniomycetes</taxon>
        <taxon>Pucciniales</taxon>
        <taxon>Pucciniaceae</taxon>
        <taxon>Puccinia</taxon>
    </lineage>
</organism>
<protein>
    <submittedName>
        <fullName evidence="1">Uncharacterized protein</fullName>
    </submittedName>
</protein>